<evidence type="ECO:0000313" key="2">
    <source>
        <dbReference type="Proteomes" id="UP001234202"/>
    </source>
</evidence>
<sequence length="128" mass="13950">MAPSKKGKAGGPGKKGKKFVEDKSALLSLMDNLPKIQKESARDAALIETPSAKGKSGSSAADDEQMDITHSDAEEVEETDETDIQRAKARFAKEQGKKISKNTQRTKLKNRALVMHTLLFSTHITPDL</sequence>
<name>A0ACC2XBF1_9TREE</name>
<comment type="caution">
    <text evidence="1">The sequence shown here is derived from an EMBL/GenBank/DDBJ whole genome shotgun (WGS) entry which is preliminary data.</text>
</comment>
<accession>A0ACC2XBF1</accession>
<gene>
    <name evidence="1" type="ORF">QFC24_005343</name>
</gene>
<proteinExistence type="predicted"/>
<protein>
    <submittedName>
        <fullName evidence="1">Uncharacterized protein</fullName>
    </submittedName>
</protein>
<organism evidence="1 2">
    <name type="scientific">Naganishia onofrii</name>
    <dbReference type="NCBI Taxonomy" id="1851511"/>
    <lineage>
        <taxon>Eukaryota</taxon>
        <taxon>Fungi</taxon>
        <taxon>Dikarya</taxon>
        <taxon>Basidiomycota</taxon>
        <taxon>Agaricomycotina</taxon>
        <taxon>Tremellomycetes</taxon>
        <taxon>Filobasidiales</taxon>
        <taxon>Filobasidiaceae</taxon>
        <taxon>Naganishia</taxon>
    </lineage>
</organism>
<reference evidence="1" key="1">
    <citation type="submission" date="2023-04" db="EMBL/GenBank/DDBJ databases">
        <title>Draft Genome sequencing of Naganishia species isolated from polar environments using Oxford Nanopore Technology.</title>
        <authorList>
            <person name="Leo P."/>
            <person name="Venkateswaran K."/>
        </authorList>
    </citation>
    <scope>NUCLEOTIDE SEQUENCE</scope>
    <source>
        <strain evidence="1">DBVPG 5303</strain>
    </source>
</reference>
<dbReference type="EMBL" id="JASBWV010000021">
    <property type="protein sequence ID" value="KAJ9120386.1"/>
    <property type="molecule type" value="Genomic_DNA"/>
</dbReference>
<keyword evidence="2" id="KW-1185">Reference proteome</keyword>
<dbReference type="Proteomes" id="UP001234202">
    <property type="component" value="Unassembled WGS sequence"/>
</dbReference>
<evidence type="ECO:0000313" key="1">
    <source>
        <dbReference type="EMBL" id="KAJ9120386.1"/>
    </source>
</evidence>